<evidence type="ECO:0000313" key="2">
    <source>
        <dbReference type="EMBL" id="MDM5272015.1"/>
    </source>
</evidence>
<evidence type="ECO:0000256" key="1">
    <source>
        <dbReference type="SAM" id="Phobius"/>
    </source>
</evidence>
<proteinExistence type="predicted"/>
<dbReference type="EMBL" id="JAQIBD010000002">
    <property type="protein sequence ID" value="MDM5272015.1"/>
    <property type="molecule type" value="Genomic_DNA"/>
</dbReference>
<gene>
    <name evidence="2" type="ORF">PGH07_07475</name>
</gene>
<keyword evidence="3" id="KW-1185">Reference proteome</keyword>
<organism evidence="2 3">
    <name type="scientific">Sulfurovum zhangzhouensis</name>
    <dbReference type="NCBI Taxonomy" id="3019067"/>
    <lineage>
        <taxon>Bacteria</taxon>
        <taxon>Pseudomonadati</taxon>
        <taxon>Campylobacterota</taxon>
        <taxon>Epsilonproteobacteria</taxon>
        <taxon>Campylobacterales</taxon>
        <taxon>Sulfurovaceae</taxon>
        <taxon>Sulfurovum</taxon>
    </lineage>
</organism>
<evidence type="ECO:0008006" key="4">
    <source>
        <dbReference type="Google" id="ProtNLM"/>
    </source>
</evidence>
<name>A0ABT7QYV7_9BACT</name>
<protein>
    <recommendedName>
        <fullName evidence="4">Cell division protein FtsL</fullName>
    </recommendedName>
</protein>
<sequence length="90" mass="10563">MAVKRKSKAPNGITFKMFMIIMISMAIVLILSMIKIYLSNQIYYESREVNRLQQHVSVLKVERQLLEQKVEALKFKNRVTDTIFVIKEGE</sequence>
<dbReference type="Proteomes" id="UP001169069">
    <property type="component" value="Unassembled WGS sequence"/>
</dbReference>
<dbReference type="RefSeq" id="WP_289413751.1">
    <property type="nucleotide sequence ID" value="NZ_JAQIBD010000002.1"/>
</dbReference>
<keyword evidence="1" id="KW-1133">Transmembrane helix</keyword>
<feature type="transmembrane region" description="Helical" evidence="1">
    <location>
        <begin position="17"/>
        <end position="38"/>
    </location>
</feature>
<keyword evidence="1" id="KW-0472">Membrane</keyword>
<accession>A0ABT7QYV7</accession>
<comment type="caution">
    <text evidence="2">The sequence shown here is derived from an EMBL/GenBank/DDBJ whole genome shotgun (WGS) entry which is preliminary data.</text>
</comment>
<reference evidence="2" key="1">
    <citation type="submission" date="2023-01" db="EMBL/GenBank/DDBJ databases">
        <title>Sulfurovum sp. zt1-1 genome assembly.</title>
        <authorList>
            <person name="Wang J."/>
        </authorList>
    </citation>
    <scope>NUCLEOTIDE SEQUENCE</scope>
    <source>
        <strain evidence="2">Zt1-1</strain>
    </source>
</reference>
<evidence type="ECO:0000313" key="3">
    <source>
        <dbReference type="Proteomes" id="UP001169069"/>
    </source>
</evidence>
<keyword evidence="1" id="KW-0812">Transmembrane</keyword>